<reference evidence="3 4" key="1">
    <citation type="submission" date="2018-04" db="EMBL/GenBank/DDBJ databases">
        <title>Camelliibacillus theae gen. nov., sp. nov., isolated from Pu'er tea.</title>
        <authorList>
            <person name="Niu L."/>
        </authorList>
    </citation>
    <scope>NUCLEOTIDE SEQUENCE [LARGE SCALE GENOMIC DNA]</scope>
    <source>
        <strain evidence="3 4">T8</strain>
    </source>
</reference>
<evidence type="ECO:0000256" key="2">
    <source>
        <dbReference type="SAM" id="MobiDB-lite"/>
    </source>
</evidence>
<organism evidence="3 4">
    <name type="scientific">Pueribacillus theae</name>
    <dbReference type="NCBI Taxonomy" id="2171751"/>
    <lineage>
        <taxon>Bacteria</taxon>
        <taxon>Bacillati</taxon>
        <taxon>Bacillota</taxon>
        <taxon>Bacilli</taxon>
        <taxon>Bacillales</taxon>
        <taxon>Bacillaceae</taxon>
        <taxon>Pueribacillus</taxon>
    </lineage>
</organism>
<feature type="region of interest" description="Disordered" evidence="2">
    <location>
        <begin position="52"/>
        <end position="73"/>
    </location>
</feature>
<dbReference type="AlphaFoldDB" id="A0A2U1JV02"/>
<dbReference type="Proteomes" id="UP000245998">
    <property type="component" value="Unassembled WGS sequence"/>
</dbReference>
<evidence type="ECO:0000313" key="3">
    <source>
        <dbReference type="EMBL" id="PWA09040.1"/>
    </source>
</evidence>
<evidence type="ECO:0000313" key="4">
    <source>
        <dbReference type="Proteomes" id="UP000245998"/>
    </source>
</evidence>
<dbReference type="InterPro" id="IPR019618">
    <property type="entry name" value="Spore_germination_GerPA"/>
</dbReference>
<dbReference type="OrthoDB" id="2382149at2"/>
<dbReference type="Pfam" id="PF10676">
    <property type="entry name" value="gerPA"/>
    <property type="match status" value="1"/>
</dbReference>
<dbReference type="PANTHER" id="PTHR37808:SF1">
    <property type="entry name" value="SPORE GERMINATION PROTEIN-LIKE PROTEIN YDZR"/>
    <property type="match status" value="1"/>
</dbReference>
<sequence length="73" mass="7292">MPSIVGPIKIVEVAGSAVVNFGDSFYNSPKNTSKTFAGSGAFNTGDFISTASGASATNTNDPDVIDTTTAGTT</sequence>
<protein>
    <submittedName>
        <fullName evidence="3">Uncharacterized protein</fullName>
    </submittedName>
</protein>
<comment type="similarity">
    <text evidence="1">Belongs to the GerPA/GerPF family.</text>
</comment>
<accession>A0A2U1JV02</accession>
<name>A0A2U1JV02_9BACI</name>
<dbReference type="RefSeq" id="WP_116555488.1">
    <property type="nucleotide sequence ID" value="NZ_QCZG01000032.1"/>
</dbReference>
<dbReference type="EMBL" id="QCZG01000032">
    <property type="protein sequence ID" value="PWA09040.1"/>
    <property type="molecule type" value="Genomic_DNA"/>
</dbReference>
<gene>
    <name evidence="3" type="ORF">DCC39_13820</name>
</gene>
<proteinExistence type="inferred from homology"/>
<dbReference type="PANTHER" id="PTHR37808">
    <property type="entry name" value="SPORE GERMINATION PROTEIN-LIKE PROTEIN YDZR-RELATED"/>
    <property type="match status" value="1"/>
</dbReference>
<comment type="caution">
    <text evidence="3">The sequence shown here is derived from an EMBL/GenBank/DDBJ whole genome shotgun (WGS) entry which is preliminary data.</text>
</comment>
<keyword evidence="4" id="KW-1185">Reference proteome</keyword>
<evidence type="ECO:0000256" key="1">
    <source>
        <dbReference type="ARBA" id="ARBA00008103"/>
    </source>
</evidence>